<reference evidence="5 6" key="1">
    <citation type="submission" date="2019-07" db="EMBL/GenBank/DDBJ databases">
        <title>WGS assembly of Gossypium mustelinum.</title>
        <authorList>
            <person name="Chen Z.J."/>
            <person name="Sreedasyam A."/>
            <person name="Ando A."/>
            <person name="Song Q."/>
            <person name="De L."/>
            <person name="Hulse-Kemp A."/>
            <person name="Ding M."/>
            <person name="Ye W."/>
            <person name="Kirkbride R."/>
            <person name="Jenkins J."/>
            <person name="Plott C."/>
            <person name="Lovell J."/>
            <person name="Lin Y.-M."/>
            <person name="Vaughn R."/>
            <person name="Liu B."/>
            <person name="Li W."/>
            <person name="Simpson S."/>
            <person name="Scheffler B."/>
            <person name="Saski C."/>
            <person name="Grover C."/>
            <person name="Hu G."/>
            <person name="Conover J."/>
            <person name="Carlson J."/>
            <person name="Shu S."/>
            <person name="Boston L."/>
            <person name="Williams M."/>
            <person name="Peterson D."/>
            <person name="Mcgee K."/>
            <person name="Jones D."/>
            <person name="Wendel J."/>
            <person name="Stelly D."/>
            <person name="Grimwood J."/>
            <person name="Schmutz J."/>
        </authorList>
    </citation>
    <scope>NUCLEOTIDE SEQUENCE [LARGE SCALE GENOMIC DNA]</scope>
    <source>
        <strain evidence="5">1408120.09</strain>
    </source>
</reference>
<proteinExistence type="predicted"/>
<name>A0A5D2UF24_GOSMU</name>
<dbReference type="GO" id="GO:0032259">
    <property type="term" value="P:methylation"/>
    <property type="evidence" value="ECO:0007669"/>
    <property type="project" value="UniProtKB-KW"/>
</dbReference>
<gene>
    <name evidence="5" type="ORF">E1A91_D06G065300v1</name>
</gene>
<protein>
    <submittedName>
        <fullName evidence="5">Uncharacterized protein</fullName>
    </submittedName>
</protein>
<dbReference type="GO" id="GO:0008168">
    <property type="term" value="F:methyltransferase activity"/>
    <property type="evidence" value="ECO:0007669"/>
    <property type="project" value="UniProtKB-KW"/>
</dbReference>
<accession>A0A5D2UF24</accession>
<comment type="subcellular location">
    <subcellularLocation>
        <location evidence="1">Cytoplasm</location>
    </subcellularLocation>
</comment>
<dbReference type="EMBL" id="CM017654">
    <property type="protein sequence ID" value="TYI76282.1"/>
    <property type="molecule type" value="Genomic_DNA"/>
</dbReference>
<keyword evidence="3" id="KW-0489">Methyltransferase</keyword>
<keyword evidence="2" id="KW-0963">Cytoplasm</keyword>
<evidence type="ECO:0000313" key="6">
    <source>
        <dbReference type="Proteomes" id="UP000323597"/>
    </source>
</evidence>
<dbReference type="GO" id="GO:0005737">
    <property type="term" value="C:cytoplasm"/>
    <property type="evidence" value="ECO:0007669"/>
    <property type="project" value="UniProtKB-SubCell"/>
</dbReference>
<evidence type="ECO:0000256" key="3">
    <source>
        <dbReference type="ARBA" id="ARBA00022603"/>
    </source>
</evidence>
<evidence type="ECO:0000256" key="4">
    <source>
        <dbReference type="ARBA" id="ARBA00022679"/>
    </source>
</evidence>
<dbReference type="Proteomes" id="UP000323597">
    <property type="component" value="Chromosome D06"/>
</dbReference>
<dbReference type="AlphaFoldDB" id="A0A5D2UF24"/>
<evidence type="ECO:0000256" key="2">
    <source>
        <dbReference type="ARBA" id="ARBA00022490"/>
    </source>
</evidence>
<keyword evidence="4" id="KW-0808">Transferase</keyword>
<dbReference type="Pfam" id="PF10237">
    <property type="entry name" value="N6-adenineMlase"/>
    <property type="match status" value="1"/>
</dbReference>
<evidence type="ECO:0000256" key="1">
    <source>
        <dbReference type="ARBA" id="ARBA00004496"/>
    </source>
</evidence>
<dbReference type="InterPro" id="IPR041370">
    <property type="entry name" value="Mlase_EEF1AKMT1/ZCCHC4"/>
</dbReference>
<organism evidence="5 6">
    <name type="scientific">Gossypium mustelinum</name>
    <name type="common">Cotton</name>
    <name type="synonym">Gossypium caicoense</name>
    <dbReference type="NCBI Taxonomy" id="34275"/>
    <lineage>
        <taxon>Eukaryota</taxon>
        <taxon>Viridiplantae</taxon>
        <taxon>Streptophyta</taxon>
        <taxon>Embryophyta</taxon>
        <taxon>Tracheophyta</taxon>
        <taxon>Spermatophyta</taxon>
        <taxon>Magnoliopsida</taxon>
        <taxon>eudicotyledons</taxon>
        <taxon>Gunneridae</taxon>
        <taxon>Pentapetalae</taxon>
        <taxon>rosids</taxon>
        <taxon>malvids</taxon>
        <taxon>Malvales</taxon>
        <taxon>Malvaceae</taxon>
        <taxon>Malvoideae</taxon>
        <taxon>Gossypium</taxon>
    </lineage>
</organism>
<sequence length="85" mass="10034">MPRARLRRRSRVRGRYILVDSLSGLWENSSFIKKGREVQRDRAAELLGLRACNFRPRHSSKLGNEFRVFTNYDPGERLGGWEQEQ</sequence>
<evidence type="ECO:0000313" key="5">
    <source>
        <dbReference type="EMBL" id="TYI76282.1"/>
    </source>
</evidence>
<keyword evidence="6" id="KW-1185">Reference proteome</keyword>